<dbReference type="Pfam" id="PF24626">
    <property type="entry name" value="SH3_Tf2-1"/>
    <property type="match status" value="1"/>
</dbReference>
<dbReference type="InterPro" id="IPR005162">
    <property type="entry name" value="Retrotrans_gag_dom"/>
</dbReference>
<dbReference type="CDD" id="cd01647">
    <property type="entry name" value="RT_LTR"/>
    <property type="match status" value="1"/>
</dbReference>
<dbReference type="Pfam" id="PF17921">
    <property type="entry name" value="Integrase_H2C2"/>
    <property type="match status" value="1"/>
</dbReference>
<dbReference type="Gene3D" id="3.10.10.10">
    <property type="entry name" value="HIV Type 1 Reverse Transcriptase, subunit A, domain 1"/>
    <property type="match status" value="1"/>
</dbReference>
<dbReference type="Proteomes" id="UP000765509">
    <property type="component" value="Unassembled WGS sequence"/>
</dbReference>
<dbReference type="Pfam" id="PF17917">
    <property type="entry name" value="RT_RNaseH"/>
    <property type="match status" value="1"/>
</dbReference>
<dbReference type="PANTHER" id="PTHR37984:SF5">
    <property type="entry name" value="PROTEIN NYNRIN-LIKE"/>
    <property type="match status" value="1"/>
</dbReference>
<dbReference type="GO" id="GO:0046872">
    <property type="term" value="F:metal ion binding"/>
    <property type="evidence" value="ECO:0007669"/>
    <property type="project" value="UniProtKB-KW"/>
</dbReference>
<keyword evidence="20" id="KW-1185">Reference proteome</keyword>
<evidence type="ECO:0000256" key="7">
    <source>
        <dbReference type="ARBA" id="ARBA00022759"/>
    </source>
</evidence>
<dbReference type="GO" id="GO:0003677">
    <property type="term" value="F:DNA binding"/>
    <property type="evidence" value="ECO:0007669"/>
    <property type="project" value="UniProtKB-KW"/>
</dbReference>
<evidence type="ECO:0000256" key="3">
    <source>
        <dbReference type="ARBA" id="ARBA00022695"/>
    </source>
</evidence>
<evidence type="ECO:0000256" key="8">
    <source>
        <dbReference type="ARBA" id="ARBA00022801"/>
    </source>
</evidence>
<keyword evidence="9" id="KW-0460">Magnesium</keyword>
<name>A0A9Q3EMC3_9BASI</name>
<dbReference type="PANTHER" id="PTHR37984">
    <property type="entry name" value="PROTEIN CBG26694"/>
    <property type="match status" value="1"/>
</dbReference>
<evidence type="ECO:0000256" key="16">
    <source>
        <dbReference type="SAM" id="MobiDB-lite"/>
    </source>
</evidence>
<keyword evidence="11" id="KW-0229">DNA integration</keyword>
<keyword evidence="5" id="KW-0479">Metal-binding</keyword>
<evidence type="ECO:0000256" key="5">
    <source>
        <dbReference type="ARBA" id="ARBA00022723"/>
    </source>
</evidence>
<keyword evidence="3" id="KW-0548">Nucleotidyltransferase</keyword>
<dbReference type="GO" id="GO:0004519">
    <property type="term" value="F:endonuclease activity"/>
    <property type="evidence" value="ECO:0007669"/>
    <property type="project" value="UniProtKB-KW"/>
</dbReference>
<dbReference type="OrthoDB" id="2273864at2759"/>
<dbReference type="GO" id="GO:0003723">
    <property type="term" value="F:RNA binding"/>
    <property type="evidence" value="ECO:0007669"/>
    <property type="project" value="UniProtKB-KW"/>
</dbReference>
<protein>
    <recommendedName>
        <fullName evidence="21">Reverse transcriptase</fullName>
    </recommendedName>
</protein>
<proteinExistence type="predicted"/>
<gene>
    <name evidence="19" type="ORF">O181_065495</name>
</gene>
<dbReference type="GO" id="GO:0003964">
    <property type="term" value="F:RNA-directed DNA polymerase activity"/>
    <property type="evidence" value="ECO:0007669"/>
    <property type="project" value="UniProtKB-KW"/>
</dbReference>
<dbReference type="InterPro" id="IPR012337">
    <property type="entry name" value="RNaseH-like_sf"/>
</dbReference>
<accession>A0A9Q3EMC3</accession>
<evidence type="ECO:0000259" key="17">
    <source>
        <dbReference type="PROSITE" id="PS50878"/>
    </source>
</evidence>
<evidence type="ECO:0000313" key="20">
    <source>
        <dbReference type="Proteomes" id="UP000765509"/>
    </source>
</evidence>
<dbReference type="Gene3D" id="3.10.20.370">
    <property type="match status" value="1"/>
</dbReference>
<dbReference type="EMBL" id="AVOT02032065">
    <property type="protein sequence ID" value="MBW0525780.1"/>
    <property type="molecule type" value="Genomic_DNA"/>
</dbReference>
<evidence type="ECO:0000256" key="10">
    <source>
        <dbReference type="ARBA" id="ARBA00022884"/>
    </source>
</evidence>
<keyword evidence="4" id="KW-0540">Nuclease</keyword>
<feature type="domain" description="Integrase catalytic" evidence="18">
    <location>
        <begin position="1174"/>
        <end position="1292"/>
    </location>
</feature>
<comment type="caution">
    <text evidence="19">The sequence shown here is derived from an EMBL/GenBank/DDBJ whole genome shotgun (WGS) entry which is preliminary data.</text>
</comment>
<dbReference type="Pfam" id="PF00665">
    <property type="entry name" value="rve"/>
    <property type="match status" value="1"/>
</dbReference>
<feature type="region of interest" description="Disordered" evidence="16">
    <location>
        <begin position="1"/>
        <end position="27"/>
    </location>
</feature>
<keyword evidence="2" id="KW-0808">Transferase</keyword>
<evidence type="ECO:0000256" key="6">
    <source>
        <dbReference type="ARBA" id="ARBA00022750"/>
    </source>
</evidence>
<dbReference type="Gene3D" id="3.30.70.270">
    <property type="match status" value="2"/>
</dbReference>
<evidence type="ECO:0000256" key="12">
    <source>
        <dbReference type="ARBA" id="ARBA00022918"/>
    </source>
</evidence>
<feature type="compositionally biased region" description="Polar residues" evidence="16">
    <location>
        <begin position="1"/>
        <end position="20"/>
    </location>
</feature>
<keyword evidence="1" id="KW-0645">Protease</keyword>
<dbReference type="Pfam" id="PF03732">
    <property type="entry name" value="Retrotrans_gag"/>
    <property type="match status" value="1"/>
</dbReference>
<dbReference type="InterPro" id="IPR041373">
    <property type="entry name" value="RT_RNaseH"/>
</dbReference>
<dbReference type="PROSITE" id="PS50994">
    <property type="entry name" value="INTEGRASE"/>
    <property type="match status" value="1"/>
</dbReference>
<dbReference type="GO" id="GO:0004190">
    <property type="term" value="F:aspartic-type endopeptidase activity"/>
    <property type="evidence" value="ECO:0007669"/>
    <property type="project" value="UniProtKB-KW"/>
</dbReference>
<keyword evidence="14" id="KW-0238">DNA-binding</keyword>
<dbReference type="InterPro" id="IPR041588">
    <property type="entry name" value="Integrase_H2C2"/>
</dbReference>
<dbReference type="InterPro" id="IPR016197">
    <property type="entry name" value="Chromo-like_dom_sf"/>
</dbReference>
<dbReference type="InterPro" id="IPR056924">
    <property type="entry name" value="SH3_Tf2-1"/>
</dbReference>
<dbReference type="PROSITE" id="PS50878">
    <property type="entry name" value="RT_POL"/>
    <property type="match status" value="1"/>
</dbReference>
<evidence type="ECO:0000256" key="2">
    <source>
        <dbReference type="ARBA" id="ARBA00022679"/>
    </source>
</evidence>
<evidence type="ECO:0000256" key="9">
    <source>
        <dbReference type="ARBA" id="ARBA00022842"/>
    </source>
</evidence>
<evidence type="ECO:0000256" key="11">
    <source>
        <dbReference type="ARBA" id="ARBA00022908"/>
    </source>
</evidence>
<dbReference type="Gene3D" id="1.10.340.70">
    <property type="match status" value="1"/>
</dbReference>
<keyword evidence="8" id="KW-0378">Hydrolase</keyword>
<evidence type="ECO:0000256" key="4">
    <source>
        <dbReference type="ARBA" id="ARBA00022722"/>
    </source>
</evidence>
<dbReference type="SUPFAM" id="SSF56672">
    <property type="entry name" value="DNA/RNA polymerases"/>
    <property type="match status" value="1"/>
</dbReference>
<organism evidence="19 20">
    <name type="scientific">Austropuccinia psidii MF-1</name>
    <dbReference type="NCBI Taxonomy" id="1389203"/>
    <lineage>
        <taxon>Eukaryota</taxon>
        <taxon>Fungi</taxon>
        <taxon>Dikarya</taxon>
        <taxon>Basidiomycota</taxon>
        <taxon>Pucciniomycotina</taxon>
        <taxon>Pucciniomycetes</taxon>
        <taxon>Pucciniales</taxon>
        <taxon>Sphaerophragmiaceae</taxon>
        <taxon>Austropuccinia</taxon>
    </lineage>
</organism>
<keyword evidence="6" id="KW-0064">Aspartyl protease</keyword>
<dbReference type="InterPro" id="IPR036397">
    <property type="entry name" value="RNaseH_sf"/>
</dbReference>
<evidence type="ECO:0000256" key="14">
    <source>
        <dbReference type="ARBA" id="ARBA00023125"/>
    </source>
</evidence>
<dbReference type="GO" id="GO:0003887">
    <property type="term" value="F:DNA-directed DNA polymerase activity"/>
    <property type="evidence" value="ECO:0007669"/>
    <property type="project" value="UniProtKB-KW"/>
</dbReference>
<dbReference type="CDD" id="cd09274">
    <property type="entry name" value="RNase_HI_RT_Ty3"/>
    <property type="match status" value="1"/>
</dbReference>
<dbReference type="SUPFAM" id="SSF53098">
    <property type="entry name" value="Ribonuclease H-like"/>
    <property type="match status" value="1"/>
</dbReference>
<dbReference type="InterPro" id="IPR000477">
    <property type="entry name" value="RT_dom"/>
</dbReference>
<keyword evidence="15" id="KW-0233">DNA recombination</keyword>
<dbReference type="InterPro" id="IPR043502">
    <property type="entry name" value="DNA/RNA_pol_sf"/>
</dbReference>
<dbReference type="CDD" id="cd00024">
    <property type="entry name" value="CD_CSD"/>
    <property type="match status" value="1"/>
</dbReference>
<evidence type="ECO:0000256" key="13">
    <source>
        <dbReference type="ARBA" id="ARBA00022932"/>
    </source>
</evidence>
<evidence type="ECO:0000313" key="19">
    <source>
        <dbReference type="EMBL" id="MBW0525780.1"/>
    </source>
</evidence>
<keyword evidence="13" id="KW-0239">DNA-directed DNA polymerase</keyword>
<dbReference type="InterPro" id="IPR001584">
    <property type="entry name" value="Integrase_cat-core"/>
</dbReference>
<dbReference type="GO" id="GO:0015074">
    <property type="term" value="P:DNA integration"/>
    <property type="evidence" value="ECO:0007669"/>
    <property type="project" value="UniProtKB-KW"/>
</dbReference>
<dbReference type="Pfam" id="PF00078">
    <property type="entry name" value="RVT_1"/>
    <property type="match status" value="1"/>
</dbReference>
<reference evidence="19" key="1">
    <citation type="submission" date="2021-03" db="EMBL/GenBank/DDBJ databases">
        <title>Draft genome sequence of rust myrtle Austropuccinia psidii MF-1, a brazilian biotype.</title>
        <authorList>
            <person name="Quecine M.C."/>
            <person name="Pachon D.M.R."/>
            <person name="Bonatelli M.L."/>
            <person name="Correr F.H."/>
            <person name="Franceschini L.M."/>
            <person name="Leite T.F."/>
            <person name="Margarido G.R.A."/>
            <person name="Almeida C.A."/>
            <person name="Ferrarezi J.A."/>
            <person name="Labate C.A."/>
        </authorList>
    </citation>
    <scope>NUCLEOTIDE SEQUENCE</scope>
    <source>
        <strain evidence="19">MF-1</strain>
    </source>
</reference>
<keyword evidence="10" id="KW-0694">RNA-binding</keyword>
<sequence>MTNNYRPPQLPTTSSSNSQIPFMDPSGNPMSEVLMLRGMLEQVLNRLTDRSQETKTTVEPRDIPNLCFTGNPTELGPFLYAINDYLPSVAGQFVSEQRRINWVARHFRYDPSRAATANTQPPSYNWWLSLLKENASVQGLPLESNFLPSNPYILSCLVSLEAFLEKLADNFSDRFAKDNVRKALFSCRQGNRSVGEYNSQFSSLAGSVDLSNESRCDLYHKGLNYEILDIAYRRDDFLLVENLEAIQQVAIRCAQIQDRLSELQLTHRPKSFQQQHHVASHHHTTPFQQHPSRVFQKPVQPVVLPDRSSPMDLDAVSSTTAPTPYFRRLCFTQGVCFECLQPYTPAHRTGPNRTCPNTKATAKERSVFLNSVAKTLAVISDTVSEVVTNADEELVQEPHTFDTSSSPHASDAPLGVSSLTLEDDQSLSLLPLQEAWESHTMDDPVNLAAVKGYNGVRGEDITQIWNGAISLYDTHSSPHNSMVRANVTNIGKVDLILGMPWLRASDAWVGGRSAAMKIGCKVFTGALALSPPMVQNSVLSKNADPTLPQGKAPYNVPSFLSPFLSIFCNEGFSSPLPPHRPGFDCVIKLKPNCIAPFGGLYQLSRTENMQLRTYLDDLLKKGFIRLSSLPAAAPIFFVKVPGREDRPCVDYRGLNSVTIRDSYPIPHLSLLLDNLQGCKFLAKLDLKAAFNLLRVDPSSVPLTAFRTPWGLYKYLVMPFGLANAPATFQRFLQHILRDYLDIFCFVYLDDILVFSRTSEEHKTHLIKIFSRLQENKLTLSPQKCEYFQTEVLFLGFKFSTQGISMDPAKLSTITTWPYPKDLKTLRQFLGFCNFYRQFIHDYSGIARPLTDLTRNGVDIIAGLQARSVQVVFDSLISCFMKAPLLQHFDFQKSRVIHVDCSAFAMAGILCQPDSSNKLHPVCYFSRKWTTAESIWQVHDQELRAIVALFQEWRAWLIGAPQPTLVFSDHHNLCYFMKSVSLSPRQARWAAFLSSFSFNIAHTPGKNNPADPPSRRQDFYSPFGSNKGPLLVFSSSKLVACSLSVGVLDTNRPSLKQHGPYFVVPSPSELARLLRLSKDFEPNHADVWRDSQGFLWHNARLFVPPNGRGIIFSAFHTSPMGGHQGLARTLSSITQTFSWPGLQKELLFYTTTCDSCQRAKVIRQPPAGFLRSIPVSSQPWSIIGMDFIVKLPRSRGYDSILVIVDTFTKEAHFIPCLESMDAPAMASLFLDRFVRYHGFPQKIITDRGSLFVSTFWQNVCAKLGTKPTPSTAYHPQTDGQTERMNQTLEEYLRHFCSYRQENWVDLLPVNALLGTSLVPAADKFIRLLFDSQQQALDHLTKARESHTKYYNRGRRQGFCFRVGNKVLLSQKFITTLHPSSKLDFLYLGPFLVQEMVGPNVVRLHISHVYPRLHPVFNLSLVIPYKEPSLNPHHPLPPIELEVLACFPSLIDWRQISEILNFWIFKGQCQYLLRWEDCGPAHDSWVPLVSTSQDLDKCLMHFHHLHPQYPSFCVPKHQQRPLMGDVLARLPVIK</sequence>
<keyword evidence="7" id="KW-0255">Endonuclease</keyword>
<keyword evidence="12" id="KW-0695">RNA-directed DNA polymerase</keyword>
<dbReference type="GO" id="GO:0006508">
    <property type="term" value="P:proteolysis"/>
    <property type="evidence" value="ECO:0007669"/>
    <property type="project" value="UniProtKB-KW"/>
</dbReference>
<dbReference type="InterPro" id="IPR043128">
    <property type="entry name" value="Rev_trsase/Diguanyl_cyclase"/>
</dbReference>
<evidence type="ECO:0000256" key="15">
    <source>
        <dbReference type="ARBA" id="ARBA00023172"/>
    </source>
</evidence>
<dbReference type="GO" id="GO:0005634">
    <property type="term" value="C:nucleus"/>
    <property type="evidence" value="ECO:0007669"/>
    <property type="project" value="UniProtKB-ARBA"/>
</dbReference>
<feature type="domain" description="Reverse transcriptase" evidence="17">
    <location>
        <begin position="619"/>
        <end position="798"/>
    </location>
</feature>
<evidence type="ECO:0008006" key="21">
    <source>
        <dbReference type="Google" id="ProtNLM"/>
    </source>
</evidence>
<dbReference type="GO" id="GO:0006310">
    <property type="term" value="P:DNA recombination"/>
    <property type="evidence" value="ECO:0007669"/>
    <property type="project" value="UniProtKB-KW"/>
</dbReference>
<evidence type="ECO:0000256" key="1">
    <source>
        <dbReference type="ARBA" id="ARBA00022670"/>
    </source>
</evidence>
<dbReference type="FunFam" id="3.30.70.270:FF:000020">
    <property type="entry name" value="Transposon Tf2-6 polyprotein-like Protein"/>
    <property type="match status" value="1"/>
</dbReference>
<dbReference type="Gene3D" id="3.30.420.10">
    <property type="entry name" value="Ribonuclease H-like superfamily/Ribonuclease H"/>
    <property type="match status" value="1"/>
</dbReference>
<dbReference type="InterPro" id="IPR050951">
    <property type="entry name" value="Retrovirus_Pol_polyprotein"/>
</dbReference>
<dbReference type="SUPFAM" id="SSF54160">
    <property type="entry name" value="Chromo domain-like"/>
    <property type="match status" value="1"/>
</dbReference>
<evidence type="ECO:0000259" key="18">
    <source>
        <dbReference type="PROSITE" id="PS50994"/>
    </source>
</evidence>